<name>A0A182SHV0_9DIPT</name>
<sequence>MGSSSAGGSQSNAQSCRESELWELGMGLEFLSVAAGVTAKDKRLKEAKNQATTMRRKDLLSMFKIKMDDSKLSVPDGMFLTHSAVPEVIITSDTTISQLLTMLKSASISLSIPCINLNLIDAKNRPPADASVGEASSSSGAGSSAFMRATEFLPLPSPLQIFSSRGGLSLLAHYLPTVYPEMPKCSTHYMDKDRSPPGGTGVGSAGAGNEWVKLEQMDEIYEDVDDVPESSPKTQSITAIPQHSLAAFALFLKLPAYSEVLLNDTVRAQCLLRLILGVTSDGEGNEIYSLPLSNTLPTLPFEVFRQLLESSPLTTDDGVLLRRMVIEVGAIHLVLNCLSIFTHHNTSGSVLRTATATPSVLRPAAMTSSAPQCPSTTSIASAANKAFITAMAGNVTANSTEDQLNADDKGHMYWAKGTGFGTGSTQQSWNVEQALMRQKNEEEHVTVLLQVSLKHFAKQLRH</sequence>
<proteinExistence type="predicted"/>
<dbReference type="EnsemblMetazoa" id="AMAM007110-RA">
    <property type="protein sequence ID" value="AMAM007110-PA"/>
    <property type="gene ID" value="AMAM007110"/>
</dbReference>
<evidence type="ECO:0000313" key="1">
    <source>
        <dbReference type="EnsemblMetazoa" id="AMAM007110-PA"/>
    </source>
</evidence>
<protein>
    <submittedName>
        <fullName evidence="1">Uncharacterized protein</fullName>
    </submittedName>
</protein>
<evidence type="ECO:0000313" key="2">
    <source>
        <dbReference type="Proteomes" id="UP000075901"/>
    </source>
</evidence>
<dbReference type="Proteomes" id="UP000075901">
    <property type="component" value="Unassembled WGS sequence"/>
</dbReference>
<reference evidence="2" key="1">
    <citation type="submission" date="2013-09" db="EMBL/GenBank/DDBJ databases">
        <title>The Genome Sequence of Anopheles maculatus species B.</title>
        <authorList>
            <consortium name="The Broad Institute Genomics Platform"/>
            <person name="Neafsey D.E."/>
            <person name="Besansky N."/>
            <person name="Howell P."/>
            <person name="Walton C."/>
            <person name="Young S.K."/>
            <person name="Zeng Q."/>
            <person name="Gargeya S."/>
            <person name="Fitzgerald M."/>
            <person name="Haas B."/>
            <person name="Abouelleil A."/>
            <person name="Allen A.W."/>
            <person name="Alvarado L."/>
            <person name="Arachchi H.M."/>
            <person name="Berlin A.M."/>
            <person name="Chapman S.B."/>
            <person name="Gainer-Dewar J."/>
            <person name="Goldberg J."/>
            <person name="Griggs A."/>
            <person name="Gujja S."/>
            <person name="Hansen M."/>
            <person name="Howarth C."/>
            <person name="Imamovic A."/>
            <person name="Ireland A."/>
            <person name="Larimer J."/>
            <person name="McCowan C."/>
            <person name="Murphy C."/>
            <person name="Pearson M."/>
            <person name="Poon T.W."/>
            <person name="Priest M."/>
            <person name="Roberts A."/>
            <person name="Saif S."/>
            <person name="Shea T."/>
            <person name="Sisk P."/>
            <person name="Sykes S."/>
            <person name="Wortman J."/>
            <person name="Nusbaum C."/>
            <person name="Birren B."/>
        </authorList>
    </citation>
    <scope>NUCLEOTIDE SEQUENCE [LARGE SCALE GENOMIC DNA]</scope>
    <source>
        <strain evidence="2">maculatus3</strain>
    </source>
</reference>
<accession>A0A182SHV0</accession>
<dbReference type="VEuPathDB" id="VectorBase:AMAM007110"/>
<organism evidence="1 2">
    <name type="scientific">Anopheles maculatus</name>
    <dbReference type="NCBI Taxonomy" id="74869"/>
    <lineage>
        <taxon>Eukaryota</taxon>
        <taxon>Metazoa</taxon>
        <taxon>Ecdysozoa</taxon>
        <taxon>Arthropoda</taxon>
        <taxon>Hexapoda</taxon>
        <taxon>Insecta</taxon>
        <taxon>Pterygota</taxon>
        <taxon>Neoptera</taxon>
        <taxon>Endopterygota</taxon>
        <taxon>Diptera</taxon>
        <taxon>Nematocera</taxon>
        <taxon>Culicoidea</taxon>
        <taxon>Culicidae</taxon>
        <taxon>Anophelinae</taxon>
        <taxon>Anopheles</taxon>
        <taxon>Anopheles maculatus group</taxon>
    </lineage>
</organism>
<keyword evidence="2" id="KW-1185">Reference proteome</keyword>
<reference evidence="1" key="2">
    <citation type="submission" date="2020-05" db="UniProtKB">
        <authorList>
            <consortium name="EnsemblMetazoa"/>
        </authorList>
    </citation>
    <scope>IDENTIFICATION</scope>
    <source>
        <strain evidence="1">maculatus3</strain>
    </source>
</reference>
<dbReference type="AlphaFoldDB" id="A0A182SHV0"/>